<gene>
    <name evidence="5" type="ordered locus">Msil_2251</name>
</gene>
<dbReference type="InterPro" id="IPR036412">
    <property type="entry name" value="HAD-like_sf"/>
</dbReference>
<keyword evidence="2" id="KW-0378">Hydrolase</keyword>
<dbReference type="Gene3D" id="3.40.50.1000">
    <property type="entry name" value="HAD superfamily/HAD-like"/>
    <property type="match status" value="1"/>
</dbReference>
<evidence type="ECO:0000313" key="6">
    <source>
        <dbReference type="Proteomes" id="UP000002257"/>
    </source>
</evidence>
<dbReference type="eggNOG" id="COG0560">
    <property type="taxonomic scope" value="Bacteria"/>
</dbReference>
<keyword evidence="6" id="KW-1185">Reference proteome</keyword>
<dbReference type="PANTHER" id="PTHR43344">
    <property type="entry name" value="PHOSPHOSERINE PHOSPHATASE"/>
    <property type="match status" value="1"/>
</dbReference>
<sequence length="339" mass="38024">MSRHRTTRQRGSSANMLMTASASAGDDHSDSAQDPLPSWNEGATKQAIIDFVADVTREDSPHFEPRDRRIAVFDNDGTLWVEQPMYAQMDFALEELRKVLPLHPEWRDRQPFKAAIEADFETLLKEGARNLQILVGALYAGTTPDQFDRLAAEWLAAAVHPRFERRYTELVYQPMREVMAYFRANGFKTFIVTGGGAEFVRAFAEQTYDAPPEEVIGSGIITRFESRDGRADLYRFADVDFVDEGPGKPVGIESHIGRRPIAAFGNSDGDLEMLEYTTGASGRRLGLIVRHTDAAREYAYDKGSPVGHLERALEGASSNGWIIADMRRDWRVIFPFDGA</sequence>
<dbReference type="KEGG" id="msl:Msil_2251"/>
<reference evidence="5 6" key="1">
    <citation type="journal article" date="2010" name="J. Bacteriol.">
        <title>Complete genome sequence of the aerobic facultative methanotroph Methylocella silvestris BL2.</title>
        <authorList>
            <person name="Chen Y."/>
            <person name="Crombie A."/>
            <person name="Rahman M.T."/>
            <person name="Dedysh S.N."/>
            <person name="Liesack W."/>
            <person name="Stott M.B."/>
            <person name="Alam M."/>
            <person name="Theisen A.R."/>
            <person name="Murrell J.C."/>
            <person name="Dunfield P.F."/>
        </authorList>
    </citation>
    <scope>NUCLEOTIDE SEQUENCE [LARGE SCALE GENOMIC DNA]</scope>
    <source>
        <strain evidence="6">DSM 15510 / CIP 108128 / LMG 27833 / NCIMB 13906 / BL2</strain>
    </source>
</reference>
<feature type="region of interest" description="Disordered" evidence="4">
    <location>
        <begin position="20"/>
        <end position="40"/>
    </location>
</feature>
<dbReference type="PANTHER" id="PTHR43344:SF13">
    <property type="entry name" value="PHOSPHATASE RV3661-RELATED"/>
    <property type="match status" value="1"/>
</dbReference>
<dbReference type="EMBL" id="CP001280">
    <property type="protein sequence ID" value="ACK51185.1"/>
    <property type="molecule type" value="Genomic_DNA"/>
</dbReference>
<dbReference type="InterPro" id="IPR023214">
    <property type="entry name" value="HAD_sf"/>
</dbReference>
<protein>
    <submittedName>
        <fullName evidence="5">Nonspecific acid phosphatase</fullName>
    </submittedName>
</protein>
<accession>B8ET47</accession>
<name>B8ET47_METSB</name>
<evidence type="ECO:0000313" key="5">
    <source>
        <dbReference type="EMBL" id="ACK51185.1"/>
    </source>
</evidence>
<evidence type="ECO:0000256" key="4">
    <source>
        <dbReference type="SAM" id="MobiDB-lite"/>
    </source>
</evidence>
<organism evidence="5 6">
    <name type="scientific">Methylocella silvestris (strain DSM 15510 / CIP 108128 / LMG 27833 / NCIMB 13906 / BL2)</name>
    <dbReference type="NCBI Taxonomy" id="395965"/>
    <lineage>
        <taxon>Bacteria</taxon>
        <taxon>Pseudomonadati</taxon>
        <taxon>Pseudomonadota</taxon>
        <taxon>Alphaproteobacteria</taxon>
        <taxon>Hyphomicrobiales</taxon>
        <taxon>Beijerinckiaceae</taxon>
        <taxon>Methylocella</taxon>
    </lineage>
</organism>
<dbReference type="InterPro" id="IPR050582">
    <property type="entry name" value="HAD-like_SerB"/>
</dbReference>
<dbReference type="Pfam" id="PF12710">
    <property type="entry name" value="HAD"/>
    <property type="match status" value="1"/>
</dbReference>
<dbReference type="SUPFAM" id="SSF56784">
    <property type="entry name" value="HAD-like"/>
    <property type="match status" value="1"/>
</dbReference>
<dbReference type="HOGENOM" id="CLU_052514_0_0_5"/>
<evidence type="ECO:0000256" key="1">
    <source>
        <dbReference type="ARBA" id="ARBA00022723"/>
    </source>
</evidence>
<dbReference type="Proteomes" id="UP000002257">
    <property type="component" value="Chromosome"/>
</dbReference>
<proteinExistence type="predicted"/>
<dbReference type="AlphaFoldDB" id="B8ET47"/>
<dbReference type="GO" id="GO:0046872">
    <property type="term" value="F:metal ion binding"/>
    <property type="evidence" value="ECO:0007669"/>
    <property type="project" value="UniProtKB-KW"/>
</dbReference>
<dbReference type="STRING" id="395965.Msil_2251"/>
<evidence type="ECO:0000256" key="2">
    <source>
        <dbReference type="ARBA" id="ARBA00022801"/>
    </source>
</evidence>
<keyword evidence="1" id="KW-0479">Metal-binding</keyword>
<dbReference type="GO" id="GO:0016787">
    <property type="term" value="F:hydrolase activity"/>
    <property type="evidence" value="ECO:0007669"/>
    <property type="project" value="UniProtKB-KW"/>
</dbReference>
<evidence type="ECO:0000256" key="3">
    <source>
        <dbReference type="ARBA" id="ARBA00022842"/>
    </source>
</evidence>
<dbReference type="OrthoDB" id="9799365at2"/>
<keyword evidence="3" id="KW-0460">Magnesium</keyword>